<dbReference type="Proteomes" id="UP000197528">
    <property type="component" value="Unassembled WGS sequence"/>
</dbReference>
<keyword evidence="4 12" id="KW-0645">Protease</keyword>
<dbReference type="InterPro" id="IPR050083">
    <property type="entry name" value="HtpX_protease"/>
</dbReference>
<accession>A0A254PTU6</accession>
<keyword evidence="6 12" id="KW-0479">Metal-binding</keyword>
<keyword evidence="11 12" id="KW-0472">Membrane</keyword>
<evidence type="ECO:0000256" key="2">
    <source>
        <dbReference type="ARBA" id="ARBA00009779"/>
    </source>
</evidence>
<evidence type="ECO:0000256" key="7">
    <source>
        <dbReference type="ARBA" id="ARBA00022801"/>
    </source>
</evidence>
<dbReference type="GO" id="GO:0006508">
    <property type="term" value="P:proteolysis"/>
    <property type="evidence" value="ECO:0007669"/>
    <property type="project" value="UniProtKB-KW"/>
</dbReference>
<feature type="domain" description="Peptidase M48" evidence="13">
    <location>
        <begin position="68"/>
        <end position="277"/>
    </location>
</feature>
<dbReference type="PANTHER" id="PTHR43221">
    <property type="entry name" value="PROTEASE HTPX"/>
    <property type="match status" value="1"/>
</dbReference>
<dbReference type="CDD" id="cd07336">
    <property type="entry name" value="M48B_HtpX_like"/>
    <property type="match status" value="1"/>
</dbReference>
<organism evidence="14 15">
    <name type="scientific">Polynucleobacter campilacus</name>
    <dbReference type="NCBI Taxonomy" id="1743163"/>
    <lineage>
        <taxon>Bacteria</taxon>
        <taxon>Pseudomonadati</taxon>
        <taxon>Pseudomonadota</taxon>
        <taxon>Betaproteobacteria</taxon>
        <taxon>Burkholderiales</taxon>
        <taxon>Burkholderiaceae</taxon>
        <taxon>Polynucleobacter</taxon>
    </lineage>
</organism>
<comment type="cofactor">
    <cofactor evidence="12">
        <name>Zn(2+)</name>
        <dbReference type="ChEBI" id="CHEBI:29105"/>
    </cofactor>
    <text evidence="12">Binds 1 zinc ion per subunit.</text>
</comment>
<dbReference type="GO" id="GO:0005886">
    <property type="term" value="C:plasma membrane"/>
    <property type="evidence" value="ECO:0007669"/>
    <property type="project" value="UniProtKB-SubCell"/>
</dbReference>
<protein>
    <recommendedName>
        <fullName evidence="12">Protease HtpX homolog</fullName>
        <ecNumber evidence="12">3.4.24.-</ecNumber>
    </recommendedName>
</protein>
<feature type="transmembrane region" description="Helical" evidence="12">
    <location>
        <begin position="7"/>
        <end position="25"/>
    </location>
</feature>
<feature type="transmembrane region" description="Helical" evidence="12">
    <location>
        <begin position="31"/>
        <end position="48"/>
    </location>
</feature>
<keyword evidence="10 12" id="KW-0482">Metalloprotease</keyword>
<dbReference type="InterPro" id="IPR001915">
    <property type="entry name" value="Peptidase_M48"/>
</dbReference>
<feature type="binding site" evidence="12">
    <location>
        <position position="135"/>
    </location>
    <ligand>
        <name>Zn(2+)</name>
        <dbReference type="ChEBI" id="CHEBI:29105"/>
        <note>catalytic</note>
    </ligand>
</feature>
<dbReference type="Pfam" id="PF01435">
    <property type="entry name" value="Peptidase_M48"/>
    <property type="match status" value="1"/>
</dbReference>
<evidence type="ECO:0000256" key="12">
    <source>
        <dbReference type="HAMAP-Rule" id="MF_00188"/>
    </source>
</evidence>
<evidence type="ECO:0000259" key="13">
    <source>
        <dbReference type="Pfam" id="PF01435"/>
    </source>
</evidence>
<proteinExistence type="inferred from homology"/>
<dbReference type="InterPro" id="IPR022919">
    <property type="entry name" value="Pept_M48_protease_HtpX"/>
</dbReference>
<feature type="binding site" evidence="12">
    <location>
        <position position="202"/>
    </location>
    <ligand>
        <name>Zn(2+)</name>
        <dbReference type="ChEBI" id="CHEBI:29105"/>
        <note>catalytic</note>
    </ligand>
</feature>
<reference evidence="14 15" key="1">
    <citation type="submission" date="2017-05" db="EMBL/GenBank/DDBJ databases">
        <title>Genome of Polynucleobacter sp. MWH-Feld-100.</title>
        <authorList>
            <person name="Hahn M.W."/>
        </authorList>
    </citation>
    <scope>NUCLEOTIDE SEQUENCE [LARGE SCALE GENOMIC DNA]</scope>
    <source>
        <strain evidence="14 15">MWH-Feld-100</strain>
    </source>
</reference>
<gene>
    <name evidence="12" type="primary">htpX</name>
    <name evidence="14" type="ORF">CBI31_06370</name>
</gene>
<feature type="transmembrane region" description="Helical" evidence="12">
    <location>
        <begin position="177"/>
        <end position="197"/>
    </location>
</feature>
<dbReference type="EC" id="3.4.24.-" evidence="12"/>
<evidence type="ECO:0000256" key="6">
    <source>
        <dbReference type="ARBA" id="ARBA00022723"/>
    </source>
</evidence>
<comment type="caution">
    <text evidence="14">The sequence shown here is derived from an EMBL/GenBank/DDBJ whole genome shotgun (WGS) entry which is preliminary data.</text>
</comment>
<keyword evidence="5 12" id="KW-0812">Transmembrane</keyword>
<evidence type="ECO:0000256" key="10">
    <source>
        <dbReference type="ARBA" id="ARBA00023049"/>
    </source>
</evidence>
<dbReference type="Gene3D" id="3.30.2010.10">
    <property type="entry name" value="Metalloproteases ('zincins'), catalytic domain"/>
    <property type="match status" value="1"/>
</dbReference>
<comment type="subcellular location">
    <subcellularLocation>
        <location evidence="1 12">Cell membrane</location>
        <topology evidence="1 12">Multi-pass membrane protein</topology>
    </subcellularLocation>
</comment>
<evidence type="ECO:0000256" key="5">
    <source>
        <dbReference type="ARBA" id="ARBA00022692"/>
    </source>
</evidence>
<name>A0A254PTU6_9BURK</name>
<keyword evidence="7 12" id="KW-0378">Hydrolase</keyword>
<evidence type="ECO:0000256" key="4">
    <source>
        <dbReference type="ARBA" id="ARBA00022670"/>
    </source>
</evidence>
<feature type="binding site" evidence="12">
    <location>
        <position position="131"/>
    </location>
    <ligand>
        <name>Zn(2+)</name>
        <dbReference type="ChEBI" id="CHEBI:29105"/>
        <note>catalytic</note>
    </ligand>
</feature>
<dbReference type="NCBIfam" id="NF002826">
    <property type="entry name" value="PRK03001.1"/>
    <property type="match status" value="1"/>
</dbReference>
<dbReference type="PANTHER" id="PTHR43221:SF1">
    <property type="entry name" value="PROTEASE HTPX"/>
    <property type="match status" value="1"/>
</dbReference>
<evidence type="ECO:0000256" key="3">
    <source>
        <dbReference type="ARBA" id="ARBA00022475"/>
    </source>
</evidence>
<keyword evidence="9 12" id="KW-1133">Transmembrane helix</keyword>
<evidence type="ECO:0000313" key="14">
    <source>
        <dbReference type="EMBL" id="OWS69953.1"/>
    </source>
</evidence>
<evidence type="ECO:0000256" key="1">
    <source>
        <dbReference type="ARBA" id="ARBA00004651"/>
    </source>
</evidence>
<evidence type="ECO:0000256" key="11">
    <source>
        <dbReference type="ARBA" id="ARBA00023136"/>
    </source>
</evidence>
<evidence type="ECO:0000256" key="8">
    <source>
        <dbReference type="ARBA" id="ARBA00022833"/>
    </source>
</evidence>
<evidence type="ECO:0000313" key="15">
    <source>
        <dbReference type="Proteomes" id="UP000197528"/>
    </source>
</evidence>
<feature type="transmembrane region" description="Helical" evidence="12">
    <location>
        <begin position="141"/>
        <end position="165"/>
    </location>
</feature>
<comment type="similarity">
    <text evidence="2 12">Belongs to the peptidase M48B family.</text>
</comment>
<dbReference type="RefSeq" id="WP_088525557.1">
    <property type="nucleotide sequence ID" value="NZ_NGUP01000003.1"/>
</dbReference>
<sequence>MFNFAKTAILMAAITALFIVVGGMLGGEQGMLIALLLAVGMNFFSYWFSDTMVLKMTNAQQVDERSAPQFYALVKELADRAGLPMPKVFLIDEDAPNAFATGRNPENASVAATTGILKILSNRELRGVMAHELAHVQHRDILISTVAATMAGAISALANFAMFFGGRDSEGRPHNPIASLLVAILAPIAASLIQMSISRAREYEADRGGAEISADPEALAHALEKIHNYAQGMPFRAVEQHPETAQMMILNPLSAGGLAQLFSTHPPTEERVGRLMAMAKTGSYPRANSVD</sequence>
<evidence type="ECO:0000256" key="9">
    <source>
        <dbReference type="ARBA" id="ARBA00022989"/>
    </source>
</evidence>
<dbReference type="AlphaFoldDB" id="A0A254PTU6"/>
<dbReference type="GO" id="GO:0008270">
    <property type="term" value="F:zinc ion binding"/>
    <property type="evidence" value="ECO:0007669"/>
    <property type="project" value="UniProtKB-UniRule"/>
</dbReference>
<dbReference type="HAMAP" id="MF_00188">
    <property type="entry name" value="Pept_M48_protease_HtpX"/>
    <property type="match status" value="1"/>
</dbReference>
<dbReference type="OrthoDB" id="15218at2"/>
<keyword evidence="15" id="KW-1185">Reference proteome</keyword>
<keyword evidence="8 12" id="KW-0862">Zinc</keyword>
<dbReference type="EMBL" id="NGUP01000003">
    <property type="protein sequence ID" value="OWS69953.1"/>
    <property type="molecule type" value="Genomic_DNA"/>
</dbReference>
<keyword evidence="3 12" id="KW-1003">Cell membrane</keyword>
<dbReference type="GO" id="GO:0004222">
    <property type="term" value="F:metalloendopeptidase activity"/>
    <property type="evidence" value="ECO:0007669"/>
    <property type="project" value="UniProtKB-UniRule"/>
</dbReference>
<feature type="active site" evidence="12">
    <location>
        <position position="132"/>
    </location>
</feature>